<accession>A0ABV9JFF2</accession>
<evidence type="ECO:0000313" key="2">
    <source>
        <dbReference type="Proteomes" id="UP001595987"/>
    </source>
</evidence>
<evidence type="ECO:0008006" key="3">
    <source>
        <dbReference type="Google" id="ProtNLM"/>
    </source>
</evidence>
<proteinExistence type="predicted"/>
<evidence type="ECO:0000313" key="1">
    <source>
        <dbReference type="EMBL" id="MFC4653026.1"/>
    </source>
</evidence>
<protein>
    <recommendedName>
        <fullName evidence="3">FeoB-associated Cys-rich membrane protein</fullName>
    </recommendedName>
</protein>
<dbReference type="Proteomes" id="UP001595987">
    <property type="component" value="Unassembled WGS sequence"/>
</dbReference>
<name>A0ABV9JFF2_9LACT</name>
<gene>
    <name evidence="1" type="ORF">ACFO26_08905</name>
</gene>
<organism evidence="1 2">
    <name type="scientific">Lactococcus nasutitermitis</name>
    <dbReference type="NCBI Taxonomy" id="1652957"/>
    <lineage>
        <taxon>Bacteria</taxon>
        <taxon>Bacillati</taxon>
        <taxon>Bacillota</taxon>
        <taxon>Bacilli</taxon>
        <taxon>Lactobacillales</taxon>
        <taxon>Streptococcaceae</taxon>
        <taxon>Lactococcus</taxon>
    </lineage>
</organism>
<reference evidence="2" key="1">
    <citation type="journal article" date="2019" name="Int. J. Syst. Evol. Microbiol.">
        <title>The Global Catalogue of Microorganisms (GCM) 10K type strain sequencing project: providing services to taxonomists for standard genome sequencing and annotation.</title>
        <authorList>
            <consortium name="The Broad Institute Genomics Platform"/>
            <consortium name="The Broad Institute Genome Sequencing Center for Infectious Disease"/>
            <person name="Wu L."/>
            <person name="Ma J."/>
        </authorList>
    </citation>
    <scope>NUCLEOTIDE SEQUENCE [LARGE SCALE GENOMIC DNA]</scope>
    <source>
        <strain evidence="2">CCUG 63287</strain>
    </source>
</reference>
<comment type="caution">
    <text evidence="1">The sequence shown here is derived from an EMBL/GenBank/DDBJ whole genome shotgun (WGS) entry which is preliminary data.</text>
</comment>
<keyword evidence="2" id="KW-1185">Reference proteome</keyword>
<dbReference type="RefSeq" id="WP_213536756.1">
    <property type="nucleotide sequence ID" value="NZ_BOVQ01000009.1"/>
</dbReference>
<dbReference type="EMBL" id="JBHSGD010000007">
    <property type="protein sequence ID" value="MFC4653026.1"/>
    <property type="molecule type" value="Genomic_DNA"/>
</dbReference>
<sequence length="55" mass="5951">MNLASIILFLLILIAITFALRKVIKSKGACDDCKASCPIKSTTLQASPKNHDCCK</sequence>